<proteinExistence type="predicted"/>
<comment type="caution">
    <text evidence="1">The sequence shown here is derived from an EMBL/GenBank/DDBJ whole genome shotgun (WGS) entry which is preliminary data.</text>
</comment>
<dbReference type="Proteomes" id="UP000321303">
    <property type="component" value="Unassembled WGS sequence"/>
</dbReference>
<protein>
    <submittedName>
        <fullName evidence="1">Uncharacterized protein</fullName>
    </submittedName>
</protein>
<keyword evidence="2" id="KW-1185">Reference proteome</keyword>
<name>A0A511UM76_9GAMM</name>
<dbReference type="EMBL" id="BJXV01000006">
    <property type="protein sequence ID" value="GEN27670.1"/>
    <property type="molecule type" value="Genomic_DNA"/>
</dbReference>
<gene>
    <name evidence="1" type="ORF">HVA01_13160</name>
</gene>
<evidence type="ECO:0000313" key="1">
    <source>
        <dbReference type="EMBL" id="GEN27670.1"/>
    </source>
</evidence>
<dbReference type="AlphaFoldDB" id="A0A511UM76"/>
<evidence type="ECO:0000313" key="2">
    <source>
        <dbReference type="Proteomes" id="UP000321303"/>
    </source>
</evidence>
<sequence length="62" mass="6484">MQGVMAGVSFGMLELGDAGFLLFPVRGKFCLVLKAALLDRDLLGEITLKMVAGVVLAVGLMS</sequence>
<organism evidence="1 2">
    <name type="scientific">Halovibrio variabilis</name>
    <dbReference type="NCBI Taxonomy" id="31910"/>
    <lineage>
        <taxon>Bacteria</taxon>
        <taxon>Pseudomonadati</taxon>
        <taxon>Pseudomonadota</taxon>
        <taxon>Gammaproteobacteria</taxon>
        <taxon>Oceanospirillales</taxon>
        <taxon>Halomonadaceae</taxon>
        <taxon>Halovibrio</taxon>
    </lineage>
</organism>
<reference evidence="1 2" key="1">
    <citation type="submission" date="2019-07" db="EMBL/GenBank/DDBJ databases">
        <title>Whole genome shotgun sequence of Halomonas variabilis NBRC 102410.</title>
        <authorList>
            <person name="Hosoyama A."/>
            <person name="Uohara A."/>
            <person name="Ohji S."/>
            <person name="Ichikawa N."/>
        </authorList>
    </citation>
    <scope>NUCLEOTIDE SEQUENCE [LARGE SCALE GENOMIC DNA]</scope>
    <source>
        <strain evidence="1 2">NBRC 102410</strain>
    </source>
</reference>
<accession>A0A511UM76</accession>